<name>A0AAV8ZGG8_9CUCU</name>
<evidence type="ECO:0000313" key="1">
    <source>
        <dbReference type="EMBL" id="KAJ8963023.1"/>
    </source>
</evidence>
<sequence>MRPDKISYAAKCDPLICLYGESYLQKHRRSQMNVVVSNKMREMARLKIALQNSTTINTLIDVLKPELYKYIGAATKIVSGYNSYRKTCKSSSLAIHMGTNLKFLSDVARKAFITKDSLFNLKDRDKNIKNISELREPIANHWCNDISSLANNTLNEKKWEKPKLVSLTKDIQIFQNYVNKMADEAYSNLNRRECIPDNIKF</sequence>
<gene>
    <name evidence="1" type="ORF">NQ314_005609</name>
</gene>
<comment type="caution">
    <text evidence="1">The sequence shown here is derived from an EMBL/GenBank/DDBJ whole genome shotgun (WGS) entry which is preliminary data.</text>
</comment>
<keyword evidence="2" id="KW-1185">Reference proteome</keyword>
<dbReference type="PANTHER" id="PTHR33480:SF1">
    <property type="entry name" value="TYR RECOMBINASE DOMAIN-CONTAINING PROTEIN"/>
    <property type="match status" value="1"/>
</dbReference>
<organism evidence="1 2">
    <name type="scientific">Rhamnusium bicolor</name>
    <dbReference type="NCBI Taxonomy" id="1586634"/>
    <lineage>
        <taxon>Eukaryota</taxon>
        <taxon>Metazoa</taxon>
        <taxon>Ecdysozoa</taxon>
        <taxon>Arthropoda</taxon>
        <taxon>Hexapoda</taxon>
        <taxon>Insecta</taxon>
        <taxon>Pterygota</taxon>
        <taxon>Neoptera</taxon>
        <taxon>Endopterygota</taxon>
        <taxon>Coleoptera</taxon>
        <taxon>Polyphaga</taxon>
        <taxon>Cucujiformia</taxon>
        <taxon>Chrysomeloidea</taxon>
        <taxon>Cerambycidae</taxon>
        <taxon>Lepturinae</taxon>
        <taxon>Rhagiini</taxon>
        <taxon>Rhamnusium</taxon>
    </lineage>
</organism>
<dbReference type="AlphaFoldDB" id="A0AAV8ZGG8"/>
<reference evidence="1" key="1">
    <citation type="journal article" date="2023" name="Insect Mol. Biol.">
        <title>Genome sequencing provides insights into the evolution of gene families encoding plant cell wall-degrading enzymes in longhorned beetles.</title>
        <authorList>
            <person name="Shin N.R."/>
            <person name="Okamura Y."/>
            <person name="Kirsch R."/>
            <person name="Pauchet Y."/>
        </authorList>
    </citation>
    <scope>NUCLEOTIDE SEQUENCE</scope>
    <source>
        <strain evidence="1">RBIC_L_NR</strain>
    </source>
</reference>
<proteinExistence type="predicted"/>
<dbReference type="PANTHER" id="PTHR33480">
    <property type="entry name" value="SET DOMAIN-CONTAINING PROTEIN-RELATED"/>
    <property type="match status" value="1"/>
</dbReference>
<dbReference type="EMBL" id="JANEYF010001561">
    <property type="protein sequence ID" value="KAJ8963023.1"/>
    <property type="molecule type" value="Genomic_DNA"/>
</dbReference>
<accession>A0AAV8ZGG8</accession>
<protein>
    <submittedName>
        <fullName evidence="1">Uncharacterized protein</fullName>
    </submittedName>
</protein>
<evidence type="ECO:0000313" key="2">
    <source>
        <dbReference type="Proteomes" id="UP001162156"/>
    </source>
</evidence>
<dbReference type="Proteomes" id="UP001162156">
    <property type="component" value="Unassembled WGS sequence"/>
</dbReference>